<dbReference type="Gene3D" id="3.40.190.10">
    <property type="entry name" value="Periplasmic binding protein-like II"/>
    <property type="match status" value="2"/>
</dbReference>
<comment type="caution">
    <text evidence="2">The sequence shown here is derived from an EMBL/GenBank/DDBJ whole genome shotgun (WGS) entry which is preliminary data.</text>
</comment>
<protein>
    <submittedName>
        <fullName evidence="2">Nitrate ABC transporter substrate-binding protein</fullName>
    </submittedName>
</protein>
<gene>
    <name evidence="2" type="ORF">DNK06_06375</name>
</gene>
<evidence type="ECO:0000313" key="3">
    <source>
        <dbReference type="Proteomes" id="UP000292302"/>
    </source>
</evidence>
<dbReference type="SUPFAM" id="SSF53850">
    <property type="entry name" value="Periplasmic binding protein-like II"/>
    <property type="match status" value="1"/>
</dbReference>
<dbReference type="EMBL" id="QJUI01000004">
    <property type="protein sequence ID" value="TBU82135.1"/>
    <property type="molecule type" value="Genomic_DNA"/>
</dbReference>
<evidence type="ECO:0000313" key="2">
    <source>
        <dbReference type="EMBL" id="TBU82135.1"/>
    </source>
</evidence>
<keyword evidence="3" id="KW-1185">Reference proteome</keyword>
<dbReference type="InterPro" id="IPR015168">
    <property type="entry name" value="SsuA/THI5"/>
</dbReference>
<accession>A0A4Q9QPS7</accession>
<dbReference type="Proteomes" id="UP000292302">
    <property type="component" value="Unassembled WGS sequence"/>
</dbReference>
<feature type="domain" description="SsuA/THI5-like" evidence="1">
    <location>
        <begin position="88"/>
        <end position="263"/>
    </location>
</feature>
<dbReference type="PANTHER" id="PTHR30024">
    <property type="entry name" value="ALIPHATIC SULFONATES-BINDING PROTEIN-RELATED"/>
    <property type="match status" value="1"/>
</dbReference>
<proteinExistence type="predicted"/>
<evidence type="ECO:0000259" key="1">
    <source>
        <dbReference type="Pfam" id="PF09084"/>
    </source>
</evidence>
<dbReference type="AlphaFoldDB" id="A0A4Q9QPS7"/>
<dbReference type="OrthoDB" id="9780180at2"/>
<dbReference type="PANTHER" id="PTHR30024:SF21">
    <property type="entry name" value="ABC TRANSPORTER SUBSTRATE-BINDING PROTEIN"/>
    <property type="match status" value="1"/>
</dbReference>
<reference evidence="2 3" key="1">
    <citation type="submission" date="2018-06" db="EMBL/GenBank/DDBJ databases">
        <title>Three novel Pseudomonas species isolated from symptomatic oak.</title>
        <authorList>
            <person name="Bueno-Gonzalez V."/>
            <person name="Brady C."/>
        </authorList>
    </citation>
    <scope>NUCLEOTIDE SEQUENCE [LARGE SCALE GENOMIC DNA]</scope>
    <source>
        <strain evidence="2 3">P9A</strain>
    </source>
</reference>
<dbReference type="Pfam" id="PF09084">
    <property type="entry name" value="NMT1"/>
    <property type="match status" value="1"/>
</dbReference>
<name>A0A4Q9QPS7_9GAMM</name>
<dbReference type="RefSeq" id="WP_131179195.1">
    <property type="nucleotide sequence ID" value="NZ_QJUI01000004.1"/>
</dbReference>
<organism evidence="2 3">
    <name type="scientific">Phytopseudomonas daroniae</name>
    <dbReference type="NCBI Taxonomy" id="2487519"/>
    <lineage>
        <taxon>Bacteria</taxon>
        <taxon>Pseudomonadati</taxon>
        <taxon>Pseudomonadota</taxon>
        <taxon>Gammaproteobacteria</taxon>
        <taxon>Pseudomonadales</taxon>
        <taxon>Pseudomonadaceae</taxon>
        <taxon>Phytopseudomonas</taxon>
    </lineage>
</organism>
<sequence>MKRAFDKGLQRVVAPIFSGLLALVGATAVLAEQPLKEIRIAVPDLSAGGKPSGGGIVDVLRNQETLEKEFAADGITIQWSFFKGAGPVVNEALANGQVDLAYLGDMASIIGKANGLDTRLLSATARDIRLYLGVVPGSAVKTLADLRGKRVAIFRGTAYQLSFAQALASQGLRERELQIINLDGNASSAALAAKQIDATWGGANLISLEQRGLAELPLNTDDLGGAGSVQTMLVGAGDFVDRHPQAVQRLIRAQQQAVQWLRDEANKQAYVALVADLSGYPRTLLQSDLEASDVQHMFDPHLDAGYLARLQAGVDLAVEQRLIRKGFKVADWADPRFLDAALQTSPAIAARP</sequence>